<dbReference type="RefSeq" id="XP_007681944.1">
    <property type="nucleotide sequence ID" value="XM_007683754.1"/>
</dbReference>
<keyword evidence="3" id="KW-1185">Reference proteome</keyword>
<evidence type="ECO:0000313" key="3">
    <source>
        <dbReference type="Proteomes" id="UP000011761"/>
    </source>
</evidence>
<evidence type="ECO:0000313" key="2">
    <source>
        <dbReference type="EMBL" id="EMC91028.1"/>
    </source>
</evidence>
<dbReference type="Proteomes" id="UP000011761">
    <property type="component" value="Unassembled WGS sequence"/>
</dbReference>
<dbReference type="AlphaFoldDB" id="M2MID8"/>
<proteinExistence type="predicted"/>
<dbReference type="EMBL" id="KB445565">
    <property type="protein sequence ID" value="EMC91028.1"/>
    <property type="molecule type" value="Genomic_DNA"/>
</dbReference>
<dbReference type="GeneID" id="19112084"/>
<reference evidence="2 3" key="1">
    <citation type="journal article" date="2012" name="PLoS Pathog.">
        <title>Diverse lifestyles and strategies of plant pathogenesis encoded in the genomes of eighteen Dothideomycetes fungi.</title>
        <authorList>
            <person name="Ohm R.A."/>
            <person name="Feau N."/>
            <person name="Henrissat B."/>
            <person name="Schoch C.L."/>
            <person name="Horwitz B.A."/>
            <person name="Barry K.W."/>
            <person name="Condon B.J."/>
            <person name="Copeland A.C."/>
            <person name="Dhillon B."/>
            <person name="Glaser F."/>
            <person name="Hesse C.N."/>
            <person name="Kosti I."/>
            <person name="LaButti K."/>
            <person name="Lindquist E.A."/>
            <person name="Lucas S."/>
            <person name="Salamov A.A."/>
            <person name="Bradshaw R.E."/>
            <person name="Ciuffetti L."/>
            <person name="Hamelin R.C."/>
            <person name="Kema G.H.J."/>
            <person name="Lawrence C."/>
            <person name="Scott J.A."/>
            <person name="Spatafora J.W."/>
            <person name="Turgeon B.G."/>
            <person name="de Wit P.J.G.M."/>
            <person name="Zhong S."/>
            <person name="Goodwin S.B."/>
            <person name="Grigoriev I.V."/>
        </authorList>
    </citation>
    <scope>NUCLEOTIDE SEQUENCE [LARGE SCALE GENOMIC DNA]</scope>
    <source>
        <strain evidence="2 3">UAMH 10762</strain>
    </source>
</reference>
<dbReference type="KEGG" id="bcom:BAUCODRAFT_333270"/>
<evidence type="ECO:0000256" key="1">
    <source>
        <dbReference type="SAM" id="MobiDB-lite"/>
    </source>
</evidence>
<accession>M2MID8</accession>
<organism evidence="2 3">
    <name type="scientific">Baudoinia panamericana (strain UAMH 10762)</name>
    <name type="common">Angels' share fungus</name>
    <name type="synonym">Baudoinia compniacensis (strain UAMH 10762)</name>
    <dbReference type="NCBI Taxonomy" id="717646"/>
    <lineage>
        <taxon>Eukaryota</taxon>
        <taxon>Fungi</taxon>
        <taxon>Dikarya</taxon>
        <taxon>Ascomycota</taxon>
        <taxon>Pezizomycotina</taxon>
        <taxon>Dothideomycetes</taxon>
        <taxon>Dothideomycetidae</taxon>
        <taxon>Mycosphaerellales</taxon>
        <taxon>Teratosphaeriaceae</taxon>
        <taxon>Baudoinia</taxon>
    </lineage>
</organism>
<gene>
    <name evidence="2" type="ORF">BAUCODRAFT_333270</name>
</gene>
<dbReference type="HOGENOM" id="CLU_1937754_0_0_1"/>
<protein>
    <submittedName>
        <fullName evidence="2">Uncharacterized protein</fullName>
    </submittedName>
</protein>
<sequence>MVTQTIAPVRPTIRLKRPQNSVACSNYKQSHCATWSATFYRSIVDGRHAQTPITKPNSNAASISIPEIDTHRTAPTWLSPPSGPAVVLSPTQTLSTPARARPMKTGVYPPAWLRSSLPEQSIISCSLTQA</sequence>
<feature type="region of interest" description="Disordered" evidence="1">
    <location>
        <begin position="72"/>
        <end position="102"/>
    </location>
</feature>
<name>M2MID8_BAUPA</name>